<name>A0A7S1Q0X4_NEODS</name>
<keyword evidence="1" id="KW-0472">Membrane</keyword>
<organism evidence="2">
    <name type="scientific">Neobodo designis</name>
    <name type="common">Flagellated protozoan</name>
    <name type="synonym">Bodo designis</name>
    <dbReference type="NCBI Taxonomy" id="312471"/>
    <lineage>
        <taxon>Eukaryota</taxon>
        <taxon>Discoba</taxon>
        <taxon>Euglenozoa</taxon>
        <taxon>Kinetoplastea</taxon>
        <taxon>Metakinetoplastina</taxon>
        <taxon>Neobodonida</taxon>
        <taxon>Neobodo</taxon>
    </lineage>
</organism>
<sequence>MVPRLVNAALDRREGDTPGSVYLAVISLAELFVLLRMWVNGIHAPIDPLLQGIVGVENKDNFSFKLVVSFLQMLLVVARWFGHRSRRGLSKSHLRGLIALHLTEVMFIIPLFFTNFWPARHTLDLEVYCGGLFIFCGILIDPIILYFILSHNPSPDSPLAVRKRE</sequence>
<feature type="transmembrane region" description="Helical" evidence="1">
    <location>
        <begin position="94"/>
        <end position="113"/>
    </location>
</feature>
<dbReference type="EMBL" id="HBGF01017836">
    <property type="protein sequence ID" value="CAD9110116.1"/>
    <property type="molecule type" value="Transcribed_RNA"/>
</dbReference>
<evidence type="ECO:0000256" key="1">
    <source>
        <dbReference type="SAM" id="Phobius"/>
    </source>
</evidence>
<feature type="transmembrane region" description="Helical" evidence="1">
    <location>
        <begin position="125"/>
        <end position="149"/>
    </location>
</feature>
<feature type="transmembrane region" description="Helical" evidence="1">
    <location>
        <begin position="62"/>
        <end position="82"/>
    </location>
</feature>
<reference evidence="2" key="1">
    <citation type="submission" date="2021-01" db="EMBL/GenBank/DDBJ databases">
        <authorList>
            <person name="Corre E."/>
            <person name="Pelletier E."/>
            <person name="Niang G."/>
            <person name="Scheremetjew M."/>
            <person name="Finn R."/>
            <person name="Kale V."/>
            <person name="Holt S."/>
            <person name="Cochrane G."/>
            <person name="Meng A."/>
            <person name="Brown T."/>
            <person name="Cohen L."/>
        </authorList>
    </citation>
    <scope>NUCLEOTIDE SEQUENCE</scope>
    <source>
        <strain evidence="2">CCAP 1951/1</strain>
    </source>
</reference>
<gene>
    <name evidence="2" type="ORF">NDES1114_LOCUS11754</name>
</gene>
<keyword evidence="1" id="KW-1133">Transmembrane helix</keyword>
<dbReference type="AlphaFoldDB" id="A0A7S1Q0X4"/>
<evidence type="ECO:0000313" key="2">
    <source>
        <dbReference type="EMBL" id="CAD9110116.1"/>
    </source>
</evidence>
<accession>A0A7S1Q0X4</accession>
<protein>
    <submittedName>
        <fullName evidence="2">Uncharacterized protein</fullName>
    </submittedName>
</protein>
<feature type="transmembrane region" description="Helical" evidence="1">
    <location>
        <begin position="21"/>
        <end position="42"/>
    </location>
</feature>
<proteinExistence type="predicted"/>
<keyword evidence="1" id="KW-0812">Transmembrane</keyword>